<organism evidence="2 3">
    <name type="scientific">Brassica cretica</name>
    <name type="common">Mustard</name>
    <dbReference type="NCBI Taxonomy" id="69181"/>
    <lineage>
        <taxon>Eukaryota</taxon>
        <taxon>Viridiplantae</taxon>
        <taxon>Streptophyta</taxon>
        <taxon>Embryophyta</taxon>
        <taxon>Tracheophyta</taxon>
        <taxon>Spermatophyta</taxon>
        <taxon>Magnoliopsida</taxon>
        <taxon>eudicotyledons</taxon>
        <taxon>Gunneridae</taxon>
        <taxon>Pentapetalae</taxon>
        <taxon>rosids</taxon>
        <taxon>malvids</taxon>
        <taxon>Brassicales</taxon>
        <taxon>Brassicaceae</taxon>
        <taxon>Brassiceae</taxon>
        <taxon>Brassica</taxon>
    </lineage>
</organism>
<feature type="region of interest" description="Disordered" evidence="1">
    <location>
        <begin position="42"/>
        <end position="66"/>
    </location>
</feature>
<gene>
    <name evidence="2" type="ORF">F2Q68_00044593</name>
</gene>
<feature type="compositionally biased region" description="Basic and acidic residues" evidence="1">
    <location>
        <begin position="52"/>
        <end position="66"/>
    </location>
</feature>
<dbReference type="Proteomes" id="UP000712281">
    <property type="component" value="Unassembled WGS sequence"/>
</dbReference>
<accession>A0A8S9LJA8</accession>
<evidence type="ECO:0000313" key="3">
    <source>
        <dbReference type="Proteomes" id="UP000712281"/>
    </source>
</evidence>
<protein>
    <submittedName>
        <fullName evidence="2">Uncharacterized protein</fullName>
    </submittedName>
</protein>
<proteinExistence type="predicted"/>
<dbReference type="EMBL" id="QGKW02000276">
    <property type="protein sequence ID" value="KAF2607215.1"/>
    <property type="molecule type" value="Genomic_DNA"/>
</dbReference>
<sequence length="160" mass="17934">MAMDGSDFFQDDCDSIAAEMKDQEERIQLKRRWLLGLYTPKPENPTTEFLESEDHTPEKTEFLESESVRPDDLQVSLLAVDNLPGSRLLAVDNLPGSHLINAEVIRLGKKLEMTKVSVRPDDLQVSLLAVDNLPGSRLLAVDNLPRSRLVNAEVSFAIDF</sequence>
<reference evidence="2" key="1">
    <citation type="submission" date="2019-12" db="EMBL/GenBank/DDBJ databases">
        <title>Genome sequencing and annotation of Brassica cretica.</title>
        <authorList>
            <person name="Studholme D.J."/>
            <person name="Sarris P.F."/>
        </authorList>
    </citation>
    <scope>NUCLEOTIDE SEQUENCE</scope>
    <source>
        <strain evidence="2">PFS-001/15</strain>
        <tissue evidence="2">Leaf</tissue>
    </source>
</reference>
<comment type="caution">
    <text evidence="2">The sequence shown here is derived from an EMBL/GenBank/DDBJ whole genome shotgun (WGS) entry which is preliminary data.</text>
</comment>
<name>A0A8S9LJA8_BRACR</name>
<evidence type="ECO:0000313" key="2">
    <source>
        <dbReference type="EMBL" id="KAF2607215.1"/>
    </source>
</evidence>
<evidence type="ECO:0000256" key="1">
    <source>
        <dbReference type="SAM" id="MobiDB-lite"/>
    </source>
</evidence>
<dbReference type="AlphaFoldDB" id="A0A8S9LJA8"/>